<accession>A7TLJ3</accession>
<evidence type="ECO:0000313" key="3">
    <source>
        <dbReference type="Proteomes" id="UP000000267"/>
    </source>
</evidence>
<evidence type="ECO:0000313" key="2">
    <source>
        <dbReference type="EMBL" id="EDO16879.1"/>
    </source>
</evidence>
<feature type="region of interest" description="Disordered" evidence="1">
    <location>
        <begin position="16"/>
        <end position="43"/>
    </location>
</feature>
<dbReference type="HOGENOM" id="CLU_1688071_0_0_1"/>
<feature type="region of interest" description="Disordered" evidence="1">
    <location>
        <begin position="59"/>
        <end position="104"/>
    </location>
</feature>
<dbReference type="KEGG" id="vpo:Kpol_1024p33"/>
<dbReference type="AlphaFoldDB" id="A7TLJ3"/>
<reference evidence="2 3" key="1">
    <citation type="journal article" date="2007" name="Proc. Natl. Acad. Sci. U.S.A.">
        <title>Independent sorting-out of thousands of duplicated gene pairs in two yeast species descended from a whole-genome duplication.</title>
        <authorList>
            <person name="Scannell D.R."/>
            <person name="Frank A.C."/>
            <person name="Conant G.C."/>
            <person name="Byrne K.P."/>
            <person name="Woolfit M."/>
            <person name="Wolfe K.H."/>
        </authorList>
    </citation>
    <scope>NUCLEOTIDE SEQUENCE [LARGE SCALE GENOMIC DNA]</scope>
    <source>
        <strain evidence="3">ATCC 22028 / DSM 70294 / BCRC 21397 / CBS 2163 / NBRC 10782 / NRRL Y-8283 / UCD 57-17</strain>
    </source>
</reference>
<dbReference type="RefSeq" id="XP_001644737.1">
    <property type="nucleotide sequence ID" value="XM_001644687.1"/>
</dbReference>
<proteinExistence type="predicted"/>
<dbReference type="InParanoid" id="A7TLJ3"/>
<dbReference type="GeneID" id="5545063"/>
<feature type="compositionally biased region" description="Basic and acidic residues" evidence="1">
    <location>
        <begin position="59"/>
        <end position="76"/>
    </location>
</feature>
<organism evidence="3">
    <name type="scientific">Vanderwaltozyma polyspora (strain ATCC 22028 / DSM 70294 / BCRC 21397 / CBS 2163 / NBRC 10782 / NRRL Y-8283 / UCD 57-17)</name>
    <name type="common">Kluyveromyces polysporus</name>
    <dbReference type="NCBI Taxonomy" id="436907"/>
    <lineage>
        <taxon>Eukaryota</taxon>
        <taxon>Fungi</taxon>
        <taxon>Dikarya</taxon>
        <taxon>Ascomycota</taxon>
        <taxon>Saccharomycotina</taxon>
        <taxon>Saccharomycetes</taxon>
        <taxon>Saccharomycetales</taxon>
        <taxon>Saccharomycetaceae</taxon>
        <taxon>Vanderwaltozyma</taxon>
    </lineage>
</organism>
<keyword evidence="3" id="KW-1185">Reference proteome</keyword>
<evidence type="ECO:0000256" key="1">
    <source>
        <dbReference type="SAM" id="MobiDB-lite"/>
    </source>
</evidence>
<protein>
    <submittedName>
        <fullName evidence="2">Uncharacterized protein</fullName>
    </submittedName>
</protein>
<dbReference type="Proteomes" id="UP000000267">
    <property type="component" value="Unassembled WGS sequence"/>
</dbReference>
<sequence length="156" mass="17717">MDNSVRNAIEKRRNRLEELKNKRRGSADGDEVGSELEGSKKLRSDNILLDKENTEAKLRGLKNEIPDEEQAKHNDNNDEETIVKTGQVERDDEESLECGGDTSQEELQNAVPEGIMDLNLKLKDDLDFLQGKTDSALQRILRRRVIQESIDDNGNN</sequence>
<dbReference type="EMBL" id="DS480415">
    <property type="protein sequence ID" value="EDO16879.1"/>
    <property type="molecule type" value="Genomic_DNA"/>
</dbReference>
<gene>
    <name evidence="2" type="ORF">Kpol_1024p33</name>
</gene>
<name>A7TLJ3_VANPO</name>